<evidence type="ECO:0000313" key="2">
    <source>
        <dbReference type="Proteomes" id="UP000823821"/>
    </source>
</evidence>
<dbReference type="EMBL" id="DWZD01000041">
    <property type="protein sequence ID" value="HJA79380.1"/>
    <property type="molecule type" value="Genomic_DNA"/>
</dbReference>
<reference evidence="1" key="1">
    <citation type="journal article" date="2021" name="PeerJ">
        <title>Extensive microbial diversity within the chicken gut microbiome revealed by metagenomics and culture.</title>
        <authorList>
            <person name="Gilroy R."/>
            <person name="Ravi A."/>
            <person name="Getino M."/>
            <person name="Pursley I."/>
            <person name="Horton D.L."/>
            <person name="Alikhan N.F."/>
            <person name="Baker D."/>
            <person name="Gharbi K."/>
            <person name="Hall N."/>
            <person name="Watson M."/>
            <person name="Adriaenssens E.M."/>
            <person name="Foster-Nyarko E."/>
            <person name="Jarju S."/>
            <person name="Secka A."/>
            <person name="Antonio M."/>
            <person name="Oren A."/>
            <person name="Chaudhuri R.R."/>
            <person name="La Ragione R."/>
            <person name="Hildebrand F."/>
            <person name="Pallen M.J."/>
        </authorList>
    </citation>
    <scope>NUCLEOTIDE SEQUENCE</scope>
    <source>
        <strain evidence="1">5032</strain>
    </source>
</reference>
<dbReference type="Proteomes" id="UP000823821">
    <property type="component" value="Unassembled WGS sequence"/>
</dbReference>
<dbReference type="Pfam" id="PF16143">
    <property type="entry name" value="DUF4851"/>
    <property type="match status" value="1"/>
</dbReference>
<comment type="caution">
    <text evidence="1">The sequence shown here is derived from an EMBL/GenBank/DDBJ whole genome shotgun (WGS) entry which is preliminary data.</text>
</comment>
<organism evidence="1 2">
    <name type="scientific">Candidatus Desulfovibrio intestinavium</name>
    <dbReference type="NCBI Taxonomy" id="2838534"/>
    <lineage>
        <taxon>Bacteria</taxon>
        <taxon>Pseudomonadati</taxon>
        <taxon>Thermodesulfobacteriota</taxon>
        <taxon>Desulfovibrionia</taxon>
        <taxon>Desulfovibrionales</taxon>
        <taxon>Desulfovibrionaceae</taxon>
        <taxon>Desulfovibrio</taxon>
    </lineage>
</organism>
<gene>
    <name evidence="1" type="ORF">H9784_07430</name>
</gene>
<proteinExistence type="predicted"/>
<evidence type="ECO:0000313" key="1">
    <source>
        <dbReference type="EMBL" id="HJA79380.1"/>
    </source>
</evidence>
<dbReference type="AlphaFoldDB" id="A0A9D2KRY7"/>
<name>A0A9D2KRY7_9BACT</name>
<dbReference type="InterPro" id="IPR032323">
    <property type="entry name" value="DUF4851"/>
</dbReference>
<reference evidence="1" key="2">
    <citation type="submission" date="2021-04" db="EMBL/GenBank/DDBJ databases">
        <authorList>
            <person name="Gilroy R."/>
        </authorList>
    </citation>
    <scope>NUCLEOTIDE SEQUENCE</scope>
    <source>
        <strain evidence="1">5032</strain>
    </source>
</reference>
<accession>A0A9D2KRY7</accession>
<protein>
    <submittedName>
        <fullName evidence="1">DUF4851 domain-containing protein</fullName>
    </submittedName>
</protein>
<dbReference type="PROSITE" id="PS51257">
    <property type="entry name" value="PROKAR_LIPOPROTEIN"/>
    <property type="match status" value="1"/>
</dbReference>
<sequence length="249" mass="28316">MKIALLLLLVACLASLLLACDRLPLRGLTDDADGQRPVLLSRARPSVLFAPAADLPFETAGWRSLSPKTQDSLLGSARIWFALYESDGQAQPHKLVTALVEAEDPWIWESAEHAPFPVLRDLVYEHRGQQLFESLYVLEPEDNPFYGTGMSDPCLVYRAKFLLDFRKMQVIVEYHEPVDADVARDAAHDEARLNALRDRGRKACLVVFPDKKEQERLKKDFRKLDVAEGEISRNRLSRWVGDMQRHGHN</sequence>